<dbReference type="Pfam" id="PF15998">
    <property type="entry name" value="DUF4773"/>
    <property type="match status" value="1"/>
</dbReference>
<gene>
    <name evidence="3" type="ORF">ACJMK2_024854</name>
</gene>
<feature type="signal peptide" evidence="1">
    <location>
        <begin position="1"/>
        <end position="20"/>
    </location>
</feature>
<proteinExistence type="predicted"/>
<name>A0ABD3XER1_SINWO</name>
<dbReference type="EMBL" id="JBJQND010000002">
    <property type="protein sequence ID" value="KAL3884744.1"/>
    <property type="molecule type" value="Genomic_DNA"/>
</dbReference>
<sequence>MAPLLMLMLFCGIFSDQLCATEITVKELLFQNQRLSGRQNDVLGEQEFALKTLGDEDIDVIIDGYVDSSPVRQWTPHSDVGPWNVCKDFDKTINIGFKKIHIKFTACITVEVLSNGIKVTLSAGRLKYSKTITVPNPIHVCHKLPDLEIVDICLDLYNLNLKELSGCARIDVSVTVKSFMIDLGCFNLQQVQEEPVQAEPVHEADALSDNNLLRFEPEKEKHSPKN</sequence>
<reference evidence="3 4" key="1">
    <citation type="submission" date="2024-11" db="EMBL/GenBank/DDBJ databases">
        <title>Chromosome-level genome assembly of the freshwater bivalve Anodonta woodiana.</title>
        <authorList>
            <person name="Chen X."/>
        </authorList>
    </citation>
    <scope>NUCLEOTIDE SEQUENCE [LARGE SCALE GENOMIC DNA]</scope>
    <source>
        <strain evidence="3">MN2024</strain>
        <tissue evidence="3">Gills</tissue>
    </source>
</reference>
<keyword evidence="1" id="KW-0732">Signal</keyword>
<keyword evidence="4" id="KW-1185">Reference proteome</keyword>
<protein>
    <recommendedName>
        <fullName evidence="2">DUF4773 domain-containing protein</fullName>
    </recommendedName>
</protein>
<dbReference type="Proteomes" id="UP001634394">
    <property type="component" value="Unassembled WGS sequence"/>
</dbReference>
<evidence type="ECO:0000313" key="4">
    <source>
        <dbReference type="Proteomes" id="UP001634394"/>
    </source>
</evidence>
<feature type="chain" id="PRO_5044790017" description="DUF4773 domain-containing protein" evidence="1">
    <location>
        <begin position="21"/>
        <end position="226"/>
    </location>
</feature>
<comment type="caution">
    <text evidence="3">The sequence shown here is derived from an EMBL/GenBank/DDBJ whole genome shotgun (WGS) entry which is preliminary data.</text>
</comment>
<organism evidence="3 4">
    <name type="scientific">Sinanodonta woodiana</name>
    <name type="common">Chinese pond mussel</name>
    <name type="synonym">Anodonta woodiana</name>
    <dbReference type="NCBI Taxonomy" id="1069815"/>
    <lineage>
        <taxon>Eukaryota</taxon>
        <taxon>Metazoa</taxon>
        <taxon>Spiralia</taxon>
        <taxon>Lophotrochozoa</taxon>
        <taxon>Mollusca</taxon>
        <taxon>Bivalvia</taxon>
        <taxon>Autobranchia</taxon>
        <taxon>Heteroconchia</taxon>
        <taxon>Palaeoheterodonta</taxon>
        <taxon>Unionida</taxon>
        <taxon>Unionoidea</taxon>
        <taxon>Unionidae</taxon>
        <taxon>Unioninae</taxon>
        <taxon>Sinanodonta</taxon>
    </lineage>
</organism>
<evidence type="ECO:0000256" key="1">
    <source>
        <dbReference type="SAM" id="SignalP"/>
    </source>
</evidence>
<accession>A0ABD3XER1</accession>
<evidence type="ECO:0000259" key="2">
    <source>
        <dbReference type="Pfam" id="PF15998"/>
    </source>
</evidence>
<dbReference type="InterPro" id="IPR031941">
    <property type="entry name" value="DUF4773"/>
</dbReference>
<dbReference type="AlphaFoldDB" id="A0ABD3XER1"/>
<evidence type="ECO:0000313" key="3">
    <source>
        <dbReference type="EMBL" id="KAL3884744.1"/>
    </source>
</evidence>
<feature type="domain" description="DUF4773" evidence="2">
    <location>
        <begin position="94"/>
        <end position="189"/>
    </location>
</feature>